<gene>
    <name evidence="1" type="ORF">DAPPUDRAFT_334013</name>
</gene>
<accession>E9HUG7</accession>
<dbReference type="AlphaFoldDB" id="E9HUG7"/>
<protein>
    <recommendedName>
        <fullName evidence="3">FLYWCH-type domain-containing protein</fullName>
    </recommendedName>
</protein>
<dbReference type="KEGG" id="dpx:DAPPUDRAFT_334013"/>
<dbReference type="HOGENOM" id="CLU_1827246_0_0_1"/>
<dbReference type="PANTHER" id="PTHR47160">
    <property type="entry name" value="PUTATIVE-RELATED"/>
    <property type="match status" value="1"/>
</dbReference>
<dbReference type="InParanoid" id="E9HUG7"/>
<name>E9HUG7_DAPPU</name>
<sequence length="141" mass="16542">MQSSLRRTIIPRLKRLKRGFIYHFQKATLSDEVFICINQKRTKGNCNARIRKDTEAGEFRKDGHHAHNHPPELDQQRHVAFVNACAVEACISSDPPREIFDRIRRGYPGLLLTYKDAMQRRIQRAKRSMQPRIPKTIDEAY</sequence>
<dbReference type="PhylomeDB" id="E9HUG7"/>
<reference evidence="1 2" key="1">
    <citation type="journal article" date="2011" name="Science">
        <title>The ecoresponsive genome of Daphnia pulex.</title>
        <authorList>
            <person name="Colbourne J.K."/>
            <person name="Pfrender M.E."/>
            <person name="Gilbert D."/>
            <person name="Thomas W.K."/>
            <person name="Tucker A."/>
            <person name="Oakley T.H."/>
            <person name="Tokishita S."/>
            <person name="Aerts A."/>
            <person name="Arnold G.J."/>
            <person name="Basu M.K."/>
            <person name="Bauer D.J."/>
            <person name="Caceres C.E."/>
            <person name="Carmel L."/>
            <person name="Casola C."/>
            <person name="Choi J.H."/>
            <person name="Detter J.C."/>
            <person name="Dong Q."/>
            <person name="Dusheyko S."/>
            <person name="Eads B.D."/>
            <person name="Frohlich T."/>
            <person name="Geiler-Samerotte K.A."/>
            <person name="Gerlach D."/>
            <person name="Hatcher P."/>
            <person name="Jogdeo S."/>
            <person name="Krijgsveld J."/>
            <person name="Kriventseva E.V."/>
            <person name="Kultz D."/>
            <person name="Laforsch C."/>
            <person name="Lindquist E."/>
            <person name="Lopez J."/>
            <person name="Manak J.R."/>
            <person name="Muller J."/>
            <person name="Pangilinan J."/>
            <person name="Patwardhan R.P."/>
            <person name="Pitluck S."/>
            <person name="Pritham E.J."/>
            <person name="Rechtsteiner A."/>
            <person name="Rho M."/>
            <person name="Rogozin I.B."/>
            <person name="Sakarya O."/>
            <person name="Salamov A."/>
            <person name="Schaack S."/>
            <person name="Shapiro H."/>
            <person name="Shiga Y."/>
            <person name="Skalitzky C."/>
            <person name="Smith Z."/>
            <person name="Souvorov A."/>
            <person name="Sung W."/>
            <person name="Tang Z."/>
            <person name="Tsuchiya D."/>
            <person name="Tu H."/>
            <person name="Vos H."/>
            <person name="Wang M."/>
            <person name="Wolf Y.I."/>
            <person name="Yamagata H."/>
            <person name="Yamada T."/>
            <person name="Ye Y."/>
            <person name="Shaw J.R."/>
            <person name="Andrews J."/>
            <person name="Crease T.J."/>
            <person name="Tang H."/>
            <person name="Lucas S.M."/>
            <person name="Robertson H.M."/>
            <person name="Bork P."/>
            <person name="Koonin E.V."/>
            <person name="Zdobnov E.M."/>
            <person name="Grigoriev I.V."/>
            <person name="Lynch M."/>
            <person name="Boore J.L."/>
        </authorList>
    </citation>
    <scope>NUCLEOTIDE SEQUENCE [LARGE SCALE GENOMIC DNA]</scope>
</reference>
<evidence type="ECO:0008006" key="3">
    <source>
        <dbReference type="Google" id="ProtNLM"/>
    </source>
</evidence>
<dbReference type="EMBL" id="GL732809">
    <property type="protein sequence ID" value="EFX64622.1"/>
    <property type="molecule type" value="Genomic_DNA"/>
</dbReference>
<dbReference type="Gene3D" id="2.20.25.240">
    <property type="match status" value="1"/>
</dbReference>
<organism evidence="1 2">
    <name type="scientific">Daphnia pulex</name>
    <name type="common">Water flea</name>
    <dbReference type="NCBI Taxonomy" id="6669"/>
    <lineage>
        <taxon>Eukaryota</taxon>
        <taxon>Metazoa</taxon>
        <taxon>Ecdysozoa</taxon>
        <taxon>Arthropoda</taxon>
        <taxon>Crustacea</taxon>
        <taxon>Branchiopoda</taxon>
        <taxon>Diplostraca</taxon>
        <taxon>Cladocera</taxon>
        <taxon>Anomopoda</taxon>
        <taxon>Daphniidae</taxon>
        <taxon>Daphnia</taxon>
    </lineage>
</organism>
<evidence type="ECO:0000313" key="1">
    <source>
        <dbReference type="EMBL" id="EFX64622.1"/>
    </source>
</evidence>
<dbReference type="OrthoDB" id="6368175at2759"/>
<keyword evidence="2" id="KW-1185">Reference proteome</keyword>
<proteinExistence type="predicted"/>
<dbReference type="Proteomes" id="UP000000305">
    <property type="component" value="Unassembled WGS sequence"/>
</dbReference>
<dbReference type="PANTHER" id="PTHR47160:SF8">
    <property type="entry name" value="MULE TRANSPOSASE DOMAIN-CONTAINING PROTEIN"/>
    <property type="match status" value="1"/>
</dbReference>
<evidence type="ECO:0000313" key="2">
    <source>
        <dbReference type="Proteomes" id="UP000000305"/>
    </source>
</evidence>